<keyword evidence="1 4" id="KW-0378">Hydrolase</keyword>
<evidence type="ECO:0000256" key="1">
    <source>
        <dbReference type="ARBA" id="ARBA00022801"/>
    </source>
</evidence>
<feature type="transmembrane region" description="Helical" evidence="2">
    <location>
        <begin position="68"/>
        <end position="85"/>
    </location>
</feature>
<dbReference type="SUPFAM" id="SSF81606">
    <property type="entry name" value="PP2C-like"/>
    <property type="match status" value="1"/>
</dbReference>
<feature type="domain" description="PPM-type phosphatase" evidence="3">
    <location>
        <begin position="142"/>
        <end position="361"/>
    </location>
</feature>
<protein>
    <submittedName>
        <fullName evidence="4">PP2C family protein-serine/threonine phosphatase</fullName>
        <ecNumber evidence="4">3.1.3.16</ecNumber>
    </submittedName>
</protein>
<organism evidence="4 5">
    <name type="scientific">Kineococcus gynurae</name>
    <dbReference type="NCBI Taxonomy" id="452979"/>
    <lineage>
        <taxon>Bacteria</taxon>
        <taxon>Bacillati</taxon>
        <taxon>Actinomycetota</taxon>
        <taxon>Actinomycetes</taxon>
        <taxon>Kineosporiales</taxon>
        <taxon>Kineosporiaceae</taxon>
        <taxon>Kineococcus</taxon>
    </lineage>
</organism>
<sequence>MQAVATPREDRWWSPRWSGLGLGVVGVLAAVNVGGTLVDDGAPAATNIAGALALAPALTGAGAGWRPTLLVATIALLTTAVLVRVDEVATLFAWVRIVVVASAGVLATLVARHRTRQRALLEDRREAAEILQSALLTELAEPEDLDLAARYVPAGVGDRVGGDWYDAIVDRDGNTTVIIGDVVGHDLRAAAAMGQLRGLLRAYAVEGGQLPSHLLSRAEWALQRLNLDIMATAVVARVHEVDGARQLWVSRAGHPPPALLRPDGSAVVLETPGDLPLGLGLGPDLLDRHDELVDFPDGSMLLLYTDGLVERRDGSLHEQTQELLQALRRDGSQPVDAALDRIIADLGPTGDDDVAVLAVQTRPRPVSR</sequence>
<proteinExistence type="predicted"/>
<dbReference type="InterPro" id="IPR036457">
    <property type="entry name" value="PPM-type-like_dom_sf"/>
</dbReference>
<dbReference type="InterPro" id="IPR001932">
    <property type="entry name" value="PPM-type_phosphatase-like_dom"/>
</dbReference>
<dbReference type="Proteomes" id="UP001589748">
    <property type="component" value="Unassembled WGS sequence"/>
</dbReference>
<dbReference type="EMBL" id="JBHMDM010000001">
    <property type="protein sequence ID" value="MFB9375763.1"/>
    <property type="molecule type" value="Genomic_DNA"/>
</dbReference>
<dbReference type="EC" id="3.1.3.16" evidence="4"/>
<evidence type="ECO:0000259" key="3">
    <source>
        <dbReference type="SMART" id="SM00331"/>
    </source>
</evidence>
<evidence type="ECO:0000256" key="2">
    <source>
        <dbReference type="SAM" id="Phobius"/>
    </source>
</evidence>
<keyword evidence="5" id="KW-1185">Reference proteome</keyword>
<reference evidence="4 5" key="1">
    <citation type="submission" date="2024-09" db="EMBL/GenBank/DDBJ databases">
        <authorList>
            <person name="Sun Q."/>
            <person name="Mori K."/>
        </authorList>
    </citation>
    <scope>NUCLEOTIDE SEQUENCE [LARGE SCALE GENOMIC DNA]</scope>
    <source>
        <strain evidence="4 5">TISTR 1856</strain>
    </source>
</reference>
<dbReference type="SMART" id="SM00331">
    <property type="entry name" value="PP2C_SIG"/>
    <property type="match status" value="1"/>
</dbReference>
<evidence type="ECO:0000313" key="5">
    <source>
        <dbReference type="Proteomes" id="UP001589748"/>
    </source>
</evidence>
<feature type="transmembrane region" description="Helical" evidence="2">
    <location>
        <begin position="91"/>
        <end position="111"/>
    </location>
</feature>
<dbReference type="PANTHER" id="PTHR43156:SF2">
    <property type="entry name" value="STAGE II SPORULATION PROTEIN E"/>
    <property type="match status" value="1"/>
</dbReference>
<keyword evidence="2" id="KW-0472">Membrane</keyword>
<accession>A0ABV5LNU1</accession>
<gene>
    <name evidence="4" type="ORF">ACFFVI_02165</name>
</gene>
<evidence type="ECO:0000313" key="4">
    <source>
        <dbReference type="EMBL" id="MFB9375763.1"/>
    </source>
</evidence>
<name>A0ABV5LNU1_9ACTN</name>
<dbReference type="Pfam" id="PF07228">
    <property type="entry name" value="SpoIIE"/>
    <property type="match status" value="1"/>
</dbReference>
<feature type="transmembrane region" description="Helical" evidence="2">
    <location>
        <begin position="20"/>
        <end position="38"/>
    </location>
</feature>
<comment type="caution">
    <text evidence="4">The sequence shown here is derived from an EMBL/GenBank/DDBJ whole genome shotgun (WGS) entry which is preliminary data.</text>
</comment>
<dbReference type="InterPro" id="IPR052016">
    <property type="entry name" value="Bact_Sigma-Reg"/>
</dbReference>
<keyword evidence="2" id="KW-1133">Transmembrane helix</keyword>
<dbReference type="Gene3D" id="3.60.40.10">
    <property type="entry name" value="PPM-type phosphatase domain"/>
    <property type="match status" value="1"/>
</dbReference>
<dbReference type="RefSeq" id="WP_380139955.1">
    <property type="nucleotide sequence ID" value="NZ_JBHLUI010000012.1"/>
</dbReference>
<keyword evidence="2" id="KW-0812">Transmembrane</keyword>
<dbReference type="GO" id="GO:0004722">
    <property type="term" value="F:protein serine/threonine phosphatase activity"/>
    <property type="evidence" value="ECO:0007669"/>
    <property type="project" value="UniProtKB-EC"/>
</dbReference>
<dbReference type="PANTHER" id="PTHR43156">
    <property type="entry name" value="STAGE II SPORULATION PROTEIN E-RELATED"/>
    <property type="match status" value="1"/>
</dbReference>